<accession>A0A173LPL2</accession>
<evidence type="ECO:0000256" key="5">
    <source>
        <dbReference type="ARBA" id="ARBA00022777"/>
    </source>
</evidence>
<dbReference type="PANTHER" id="PTHR24363">
    <property type="entry name" value="SERINE/THREONINE PROTEIN KINASE"/>
    <property type="match status" value="1"/>
</dbReference>
<dbReference type="Pfam" id="PF00069">
    <property type="entry name" value="Pkinase"/>
    <property type="match status" value="1"/>
</dbReference>
<dbReference type="GO" id="GO:0005524">
    <property type="term" value="F:ATP binding"/>
    <property type="evidence" value="ECO:0007669"/>
    <property type="project" value="UniProtKB-KW"/>
</dbReference>
<comment type="catalytic activity">
    <reaction evidence="7">
        <text>L-threonyl-[protein] + ATP = O-phospho-L-threonyl-[protein] + ADP + H(+)</text>
        <dbReference type="Rhea" id="RHEA:46608"/>
        <dbReference type="Rhea" id="RHEA-COMP:11060"/>
        <dbReference type="Rhea" id="RHEA-COMP:11605"/>
        <dbReference type="ChEBI" id="CHEBI:15378"/>
        <dbReference type="ChEBI" id="CHEBI:30013"/>
        <dbReference type="ChEBI" id="CHEBI:30616"/>
        <dbReference type="ChEBI" id="CHEBI:61977"/>
        <dbReference type="ChEBI" id="CHEBI:456216"/>
        <dbReference type="EC" id="2.7.11.1"/>
    </reaction>
</comment>
<reference evidence="11 12" key="1">
    <citation type="submission" date="2016-06" db="EMBL/GenBank/DDBJ databases">
        <title>Complete genome sequence of a saline-alkali tolerant type strain Dietzia timorensis ID05-A0528T.</title>
        <authorList>
            <person name="Wu X."/>
        </authorList>
    </citation>
    <scope>NUCLEOTIDE SEQUENCE [LARGE SCALE GENOMIC DNA]</scope>
    <source>
        <strain evidence="11 12">ID05-A0528</strain>
    </source>
</reference>
<dbReference type="STRING" id="499555.BJL86_2849"/>
<evidence type="ECO:0000256" key="4">
    <source>
        <dbReference type="ARBA" id="ARBA00022741"/>
    </source>
</evidence>
<evidence type="ECO:0000256" key="8">
    <source>
        <dbReference type="ARBA" id="ARBA00048679"/>
    </source>
</evidence>
<evidence type="ECO:0000259" key="10">
    <source>
        <dbReference type="PROSITE" id="PS50011"/>
    </source>
</evidence>
<comment type="catalytic activity">
    <reaction evidence="8">
        <text>L-seryl-[protein] + ATP = O-phospho-L-seryl-[protein] + ADP + H(+)</text>
        <dbReference type="Rhea" id="RHEA:17989"/>
        <dbReference type="Rhea" id="RHEA-COMP:9863"/>
        <dbReference type="Rhea" id="RHEA-COMP:11604"/>
        <dbReference type="ChEBI" id="CHEBI:15378"/>
        <dbReference type="ChEBI" id="CHEBI:29999"/>
        <dbReference type="ChEBI" id="CHEBI:30616"/>
        <dbReference type="ChEBI" id="CHEBI:83421"/>
        <dbReference type="ChEBI" id="CHEBI:456216"/>
        <dbReference type="EC" id="2.7.11.1"/>
    </reaction>
</comment>
<dbReference type="RefSeq" id="WP_067477570.1">
    <property type="nucleotide sequence ID" value="NZ_CP015961.1"/>
</dbReference>
<feature type="compositionally biased region" description="Polar residues" evidence="9">
    <location>
        <begin position="115"/>
        <end position="128"/>
    </location>
</feature>
<dbReference type="PROSITE" id="PS50011">
    <property type="entry name" value="PROTEIN_KINASE_DOM"/>
    <property type="match status" value="1"/>
</dbReference>
<dbReference type="SUPFAM" id="SSF56112">
    <property type="entry name" value="Protein kinase-like (PK-like)"/>
    <property type="match status" value="1"/>
</dbReference>
<dbReference type="InterPro" id="IPR000719">
    <property type="entry name" value="Prot_kinase_dom"/>
</dbReference>
<evidence type="ECO:0000256" key="3">
    <source>
        <dbReference type="ARBA" id="ARBA00022679"/>
    </source>
</evidence>
<dbReference type="Gene3D" id="1.25.40.10">
    <property type="entry name" value="Tetratricopeptide repeat domain"/>
    <property type="match status" value="3"/>
</dbReference>
<feature type="region of interest" description="Disordered" evidence="9">
    <location>
        <begin position="1"/>
        <end position="155"/>
    </location>
</feature>
<feature type="compositionally biased region" description="Basic and acidic residues" evidence="9">
    <location>
        <begin position="1"/>
        <end position="18"/>
    </location>
</feature>
<dbReference type="InterPro" id="IPR011009">
    <property type="entry name" value="Kinase-like_dom_sf"/>
</dbReference>
<keyword evidence="2" id="KW-0723">Serine/threonine-protein kinase</keyword>
<dbReference type="InterPro" id="IPR011990">
    <property type="entry name" value="TPR-like_helical_dom_sf"/>
</dbReference>
<dbReference type="PROSITE" id="PS00108">
    <property type="entry name" value="PROTEIN_KINASE_ST"/>
    <property type="match status" value="1"/>
</dbReference>
<evidence type="ECO:0000256" key="6">
    <source>
        <dbReference type="ARBA" id="ARBA00022840"/>
    </source>
</evidence>
<evidence type="ECO:0000313" key="12">
    <source>
        <dbReference type="Proteomes" id="UP000186104"/>
    </source>
</evidence>
<dbReference type="Gene3D" id="3.30.200.20">
    <property type="entry name" value="Phosphorylase Kinase, domain 1"/>
    <property type="match status" value="1"/>
</dbReference>
<gene>
    <name evidence="11" type="ORF">BJL86_2849</name>
</gene>
<evidence type="ECO:0000256" key="2">
    <source>
        <dbReference type="ARBA" id="ARBA00022527"/>
    </source>
</evidence>
<dbReference type="CDD" id="cd14014">
    <property type="entry name" value="STKc_PknB_like"/>
    <property type="match status" value="1"/>
</dbReference>
<dbReference type="SMART" id="SM00220">
    <property type="entry name" value="S_TKc"/>
    <property type="match status" value="1"/>
</dbReference>
<dbReference type="EMBL" id="CP015961">
    <property type="protein sequence ID" value="ANI93609.1"/>
    <property type="molecule type" value="Genomic_DNA"/>
</dbReference>
<dbReference type="InterPro" id="IPR008271">
    <property type="entry name" value="Ser/Thr_kinase_AS"/>
</dbReference>
<keyword evidence="4" id="KW-0547">Nucleotide-binding</keyword>
<dbReference type="FunFam" id="1.10.510.10:FF:000306">
    <property type="entry name" value="Serine/threonine protein kinase"/>
    <property type="match status" value="1"/>
</dbReference>
<dbReference type="AlphaFoldDB" id="A0A173LPL2"/>
<keyword evidence="3" id="KW-0808">Transferase</keyword>
<feature type="region of interest" description="Disordered" evidence="9">
    <location>
        <begin position="562"/>
        <end position="709"/>
    </location>
</feature>
<sequence>MATGHTDNDTSSRKRPYGDEPTVGTQAVSPEFDSEPSDRSAPEPTQDTGAMQATGAMEATGAMQHTGDMESTGGMAATGAMQHTGAIPSTGPAGRRPSGSAGAEDQEFTAGAGLDTSTRAQLTTNVLSDSGGRPGRDDTVPGPRFRMRKPSEPKSRLSLAAEGLVELPYISPRDPAAALMSPQKIAQEIDDSDGRLPEPELQPGDIVADQYEVQGCLAHGGMGWIYIAIDHNVSDRWVVLKGLLHADRAEARKVAVSEREFLAELSHPSIVRIFNFIHDDWAISPNHGGYIVMEYVGGPSLRDVRRESADRVLPVETAIAYVLEVLPALGYLHSVGLVYNDLKPENIMLTEEHVKLIDMGAVSGIGSYGYIYGTPGFQAPEIARTGPTVASDLYTVGRTLASLICRLPVKNGRYADGIPSPLEEPLFSQYDSLYRFLLRATNPNPNMRFRTAEGMAGQLMGVLREVVALRTGVPQPAFSAVFSPQRATFGTLYSLIPVDSIIDGRPRGHTLSGPELVNSLPAPLIEPGDPSAQRLNAASFASAEERLETLQKLYDDELASHAKKAKASSDPEQGITSASSSKAKKPSGEAKDAGSPGGPPTTTDGQISSVAASEANAKRHGDDAPTANTQGASTQAAATQAASTHAASTHAAGTQANSTQAELTQAASTQEESTQAAQSTPHKTTAAPGADGSRGSASATSSGVGTYAHRVPGPSVGLTMALVRAYLDVGDILAARQLLLPQKDDFEIEWRLAWYGGVLYLLEGNPVGAYGRFQQVLSAMPGETGPKLALAATAELILDYAGESERARWQRASEQLYRRVWSTDRSVISSAFGLARQLQKRGETDAAIEELDNVPMNSRYWAIAQLTTIMLLCEGREIEELEERHLRDAARRVSALPTGEHRALQTRFVVLRTALEWLRGTDKPRPSQSPLLGVPFTNFGLRTGQERVLRALARNMGTRQQRYRLVDWANEVRPNTLF</sequence>
<dbReference type="PANTHER" id="PTHR24363:SF0">
    <property type="entry name" value="SERINE_THREONINE KINASE LIKE DOMAIN CONTAINING 1"/>
    <property type="match status" value="1"/>
</dbReference>
<protein>
    <recommendedName>
        <fullName evidence="1">non-specific serine/threonine protein kinase</fullName>
        <ecNumber evidence="1">2.7.11.1</ecNumber>
    </recommendedName>
</protein>
<dbReference type="Pfam" id="PF16918">
    <property type="entry name" value="PknG_TPR"/>
    <property type="match status" value="2"/>
</dbReference>
<dbReference type="KEGG" id="dtm:BJL86_2849"/>
<evidence type="ECO:0000313" key="11">
    <source>
        <dbReference type="EMBL" id="ANI93609.1"/>
    </source>
</evidence>
<keyword evidence="5 11" id="KW-0418">Kinase</keyword>
<evidence type="ECO:0000256" key="9">
    <source>
        <dbReference type="SAM" id="MobiDB-lite"/>
    </source>
</evidence>
<name>A0A173LPL2_9ACTN</name>
<organism evidence="11 12">
    <name type="scientific">Dietzia timorensis</name>
    <dbReference type="NCBI Taxonomy" id="499555"/>
    <lineage>
        <taxon>Bacteria</taxon>
        <taxon>Bacillati</taxon>
        <taxon>Actinomycetota</taxon>
        <taxon>Actinomycetes</taxon>
        <taxon>Mycobacteriales</taxon>
        <taxon>Dietziaceae</taxon>
        <taxon>Dietzia</taxon>
    </lineage>
</organism>
<dbReference type="Gene3D" id="1.10.510.10">
    <property type="entry name" value="Transferase(Phosphotransferase) domain 1"/>
    <property type="match status" value="1"/>
</dbReference>
<dbReference type="InterPro" id="IPR031636">
    <property type="entry name" value="PknG_TPR"/>
</dbReference>
<feature type="compositionally biased region" description="Low complexity" evidence="9">
    <location>
        <begin position="626"/>
        <end position="657"/>
    </location>
</feature>
<feature type="compositionally biased region" description="Polar residues" evidence="9">
    <location>
        <begin position="658"/>
        <end position="683"/>
    </location>
</feature>
<keyword evidence="12" id="KW-1185">Reference proteome</keyword>
<dbReference type="EC" id="2.7.11.1" evidence="1"/>
<proteinExistence type="predicted"/>
<keyword evidence="6" id="KW-0067">ATP-binding</keyword>
<evidence type="ECO:0000256" key="7">
    <source>
        <dbReference type="ARBA" id="ARBA00047899"/>
    </source>
</evidence>
<feature type="compositionally biased region" description="Low complexity" evidence="9">
    <location>
        <begin position="686"/>
        <end position="705"/>
    </location>
</feature>
<dbReference type="Proteomes" id="UP000186104">
    <property type="component" value="Chromosome"/>
</dbReference>
<evidence type="ECO:0000256" key="1">
    <source>
        <dbReference type="ARBA" id="ARBA00012513"/>
    </source>
</evidence>
<feature type="domain" description="Protein kinase" evidence="10">
    <location>
        <begin position="211"/>
        <end position="460"/>
    </location>
</feature>
<dbReference type="GO" id="GO:0004674">
    <property type="term" value="F:protein serine/threonine kinase activity"/>
    <property type="evidence" value="ECO:0007669"/>
    <property type="project" value="UniProtKB-KW"/>
</dbReference>